<dbReference type="EMBL" id="FPKX01000018">
    <property type="protein sequence ID" value="SFZ97742.1"/>
    <property type="molecule type" value="Genomic_DNA"/>
</dbReference>
<keyword evidence="4" id="KW-0573">Peptidoglycan synthesis</keyword>
<dbReference type="GO" id="GO:0008360">
    <property type="term" value="P:regulation of cell shape"/>
    <property type="evidence" value="ECO:0007669"/>
    <property type="project" value="UniProtKB-KW"/>
</dbReference>
<evidence type="ECO:0000256" key="4">
    <source>
        <dbReference type="ARBA" id="ARBA00022984"/>
    </source>
</evidence>
<dbReference type="InterPro" id="IPR001920">
    <property type="entry name" value="Asp/Glu_race"/>
</dbReference>
<gene>
    <name evidence="7" type="ORF">MNB_SV-5-810</name>
</gene>
<dbReference type="InterPro" id="IPR004391">
    <property type="entry name" value="Glu_race"/>
</dbReference>
<comment type="catalytic activity">
    <reaction evidence="1">
        <text>L-glutamate = D-glutamate</text>
        <dbReference type="Rhea" id="RHEA:12813"/>
        <dbReference type="ChEBI" id="CHEBI:29985"/>
        <dbReference type="ChEBI" id="CHEBI:29986"/>
        <dbReference type="EC" id="5.1.1.3"/>
    </reaction>
</comment>
<dbReference type="Pfam" id="PF01177">
    <property type="entry name" value="Asp_Glu_race"/>
    <property type="match status" value="1"/>
</dbReference>
<dbReference type="FunFam" id="3.40.50.1860:FF:000001">
    <property type="entry name" value="Glutamate racemase"/>
    <property type="match status" value="1"/>
</dbReference>
<organism evidence="7">
    <name type="scientific">hydrothermal vent metagenome</name>
    <dbReference type="NCBI Taxonomy" id="652676"/>
    <lineage>
        <taxon>unclassified sequences</taxon>
        <taxon>metagenomes</taxon>
        <taxon>ecological metagenomes</taxon>
    </lineage>
</organism>
<dbReference type="HAMAP" id="MF_00258">
    <property type="entry name" value="Glu_racemase"/>
    <property type="match status" value="1"/>
</dbReference>
<dbReference type="PROSITE" id="PS00923">
    <property type="entry name" value="ASP_GLU_RACEMASE_1"/>
    <property type="match status" value="1"/>
</dbReference>
<evidence type="ECO:0000256" key="5">
    <source>
        <dbReference type="ARBA" id="ARBA00023235"/>
    </source>
</evidence>
<reference evidence="7" key="1">
    <citation type="submission" date="2016-10" db="EMBL/GenBank/DDBJ databases">
        <authorList>
            <person name="de Groot N.N."/>
        </authorList>
    </citation>
    <scope>NUCLEOTIDE SEQUENCE</scope>
</reference>
<evidence type="ECO:0000256" key="3">
    <source>
        <dbReference type="ARBA" id="ARBA00022960"/>
    </source>
</evidence>
<dbReference type="GO" id="GO:0009252">
    <property type="term" value="P:peptidoglycan biosynthetic process"/>
    <property type="evidence" value="ECO:0007669"/>
    <property type="project" value="UniProtKB-KW"/>
</dbReference>
<evidence type="ECO:0000256" key="6">
    <source>
        <dbReference type="ARBA" id="ARBA00023316"/>
    </source>
</evidence>
<name>A0A1W1ECH7_9ZZZZ</name>
<dbReference type="Gene3D" id="3.40.50.1860">
    <property type="match status" value="2"/>
</dbReference>
<protein>
    <recommendedName>
        <fullName evidence="2">glutamate racemase</fullName>
        <ecNumber evidence="2">5.1.1.3</ecNumber>
    </recommendedName>
</protein>
<proteinExistence type="inferred from homology"/>
<dbReference type="GO" id="GO:0071555">
    <property type="term" value="P:cell wall organization"/>
    <property type="evidence" value="ECO:0007669"/>
    <property type="project" value="UniProtKB-KW"/>
</dbReference>
<sequence>MKIGIFDSGLGGLTVVKALTEVVKGAEIFYVADTKNAPYGEKSPQQILQLSLAVTEFLVKTHNIDAVVVACNTATSAAISEIRKQYPNLMVIGTEPGIKPAFEQTETGKVGVLATPATLKGEKYQQLASRLVSQKEVTLFEQSCPGLVDQIEKGEIYTLKTRDMLEIWLKPMRESDVDTIVLGCTHYPLVSEVIEDVMQRKMNLIHTGDAIAKRLLSLSEEKGHENRGKLSGILYTTDKISKDIVRNIFERDMEIREIDI</sequence>
<evidence type="ECO:0000313" key="7">
    <source>
        <dbReference type="EMBL" id="SFZ97742.1"/>
    </source>
</evidence>
<dbReference type="SUPFAM" id="SSF53681">
    <property type="entry name" value="Aspartate/glutamate racemase"/>
    <property type="match status" value="2"/>
</dbReference>
<dbReference type="InterPro" id="IPR033134">
    <property type="entry name" value="Asp/Glu_racemase_AS_2"/>
</dbReference>
<dbReference type="GO" id="GO:0008881">
    <property type="term" value="F:glutamate racemase activity"/>
    <property type="evidence" value="ECO:0007669"/>
    <property type="project" value="UniProtKB-EC"/>
</dbReference>
<accession>A0A1W1ECH7</accession>
<dbReference type="EC" id="5.1.1.3" evidence="2"/>
<dbReference type="NCBIfam" id="TIGR00067">
    <property type="entry name" value="glut_race"/>
    <property type="match status" value="1"/>
</dbReference>
<dbReference type="PROSITE" id="PS00924">
    <property type="entry name" value="ASP_GLU_RACEMASE_2"/>
    <property type="match status" value="1"/>
</dbReference>
<dbReference type="InterPro" id="IPR015942">
    <property type="entry name" value="Asp/Glu/hydantoin_racemase"/>
</dbReference>
<keyword evidence="3" id="KW-0133">Cell shape</keyword>
<dbReference type="InterPro" id="IPR018187">
    <property type="entry name" value="Asp/Glu_racemase_AS_1"/>
</dbReference>
<keyword evidence="6" id="KW-0961">Cell wall biogenesis/degradation</keyword>
<keyword evidence="5 7" id="KW-0413">Isomerase</keyword>
<evidence type="ECO:0000256" key="2">
    <source>
        <dbReference type="ARBA" id="ARBA00013090"/>
    </source>
</evidence>
<evidence type="ECO:0000256" key="1">
    <source>
        <dbReference type="ARBA" id="ARBA00001602"/>
    </source>
</evidence>
<dbReference type="PANTHER" id="PTHR21198:SF3">
    <property type="entry name" value="GLUTAMATE RACEMASE"/>
    <property type="match status" value="1"/>
</dbReference>
<dbReference type="AlphaFoldDB" id="A0A1W1ECH7"/>
<dbReference type="PANTHER" id="PTHR21198">
    <property type="entry name" value="GLUTAMATE RACEMASE"/>
    <property type="match status" value="1"/>
</dbReference>